<dbReference type="EC" id="5.1.3.13" evidence="3 5"/>
<comment type="similarity">
    <text evidence="5">Belongs to the dTDP-4-dehydrorhamnose 3,5-epimerase family.</text>
</comment>
<comment type="function">
    <text evidence="2 5">Catalyzes the epimerization of the C3' and C5'positions of dTDP-6-deoxy-D-xylo-4-hexulose, forming dTDP-6-deoxy-L-lyxo-4-hexulose.</text>
</comment>
<name>A0ABW9ZCJ9_9HYPH</name>
<accession>A0ABW9ZCJ9</accession>
<evidence type="ECO:0000313" key="7">
    <source>
        <dbReference type="Proteomes" id="UP000541347"/>
    </source>
</evidence>
<dbReference type="SUPFAM" id="SSF51182">
    <property type="entry name" value="RmlC-like cupins"/>
    <property type="match status" value="1"/>
</dbReference>
<comment type="pathway">
    <text evidence="5">Carbohydrate biosynthesis; dTDP-L-rhamnose biosynthesis.</text>
</comment>
<gene>
    <name evidence="6" type="primary">rfbC</name>
    <name evidence="6" type="ORF">GWI71_01720</name>
</gene>
<evidence type="ECO:0000256" key="1">
    <source>
        <dbReference type="ARBA" id="ARBA00001298"/>
    </source>
</evidence>
<dbReference type="PANTHER" id="PTHR21047:SF2">
    <property type="entry name" value="THYMIDINE DIPHOSPHO-4-KETO-RHAMNOSE 3,5-EPIMERASE"/>
    <property type="match status" value="1"/>
</dbReference>
<evidence type="ECO:0000256" key="3">
    <source>
        <dbReference type="ARBA" id="ARBA00012098"/>
    </source>
</evidence>
<comment type="caution">
    <text evidence="6">The sequence shown here is derived from an EMBL/GenBank/DDBJ whole genome shotgun (WGS) entry which is preliminary data.</text>
</comment>
<dbReference type="InterPro" id="IPR000888">
    <property type="entry name" value="RmlC-like"/>
</dbReference>
<dbReference type="GO" id="GO:0008830">
    <property type="term" value="F:dTDP-4-dehydrorhamnose 3,5-epimerase activity"/>
    <property type="evidence" value="ECO:0007669"/>
    <property type="project" value="UniProtKB-EC"/>
</dbReference>
<reference evidence="6 7" key="1">
    <citation type="submission" date="2020-01" db="EMBL/GenBank/DDBJ databases">
        <authorList>
            <person name="Peng S.Y."/>
            <person name="Li J."/>
            <person name="Wang M."/>
            <person name="Wang L."/>
            <person name="Wang C.Q."/>
            <person name="Wang J.R."/>
        </authorList>
    </citation>
    <scope>NUCLEOTIDE SEQUENCE [LARGE SCALE GENOMIC DNA]</scope>
    <source>
        <strain evidence="6 7">XCT-34</strain>
    </source>
</reference>
<dbReference type="NCBIfam" id="TIGR01221">
    <property type="entry name" value="rmlC"/>
    <property type="match status" value="1"/>
</dbReference>
<evidence type="ECO:0000313" key="6">
    <source>
        <dbReference type="EMBL" id="NBN62388.1"/>
    </source>
</evidence>
<comment type="catalytic activity">
    <reaction evidence="1 5">
        <text>dTDP-4-dehydro-6-deoxy-alpha-D-glucose = dTDP-4-dehydro-beta-L-rhamnose</text>
        <dbReference type="Rhea" id="RHEA:16969"/>
        <dbReference type="ChEBI" id="CHEBI:57649"/>
        <dbReference type="ChEBI" id="CHEBI:62830"/>
        <dbReference type="EC" id="5.1.3.13"/>
    </reaction>
</comment>
<keyword evidence="7" id="KW-1185">Reference proteome</keyword>
<dbReference type="RefSeq" id="WP_161673296.1">
    <property type="nucleotide sequence ID" value="NZ_JAABLP010000001.1"/>
</dbReference>
<evidence type="ECO:0000256" key="4">
    <source>
        <dbReference type="ARBA" id="ARBA00019595"/>
    </source>
</evidence>
<dbReference type="InterPro" id="IPR011051">
    <property type="entry name" value="RmlC_Cupin_sf"/>
</dbReference>
<evidence type="ECO:0000256" key="2">
    <source>
        <dbReference type="ARBA" id="ARBA00001997"/>
    </source>
</evidence>
<organism evidence="6 7">
    <name type="scientific">Pannonibacter tanglangensis</name>
    <dbReference type="NCBI Taxonomy" id="2750084"/>
    <lineage>
        <taxon>Bacteria</taxon>
        <taxon>Pseudomonadati</taxon>
        <taxon>Pseudomonadota</taxon>
        <taxon>Alphaproteobacteria</taxon>
        <taxon>Hyphomicrobiales</taxon>
        <taxon>Stappiaceae</taxon>
        <taxon>Pannonibacter</taxon>
    </lineage>
</organism>
<keyword evidence="5 6" id="KW-0413">Isomerase</keyword>
<sequence length="190" mass="21089">MLFERQFIPDVIKITPKRHGDDRGFFSELFREDQFQAEVGPVRFVQDNQSLSATAGTLRGLHFQREPVGQGKLIRCLSGAILDVAVDIRSGSSTYGQHVAAELTPENGAWLWIPVGFAHGFVTLKPETTVLYKVTSYYSPEHDSGIRWNDPALSINWPMPEASLTLSAKDQTAPLLEQIEPPFQYAATGA</sequence>
<evidence type="ECO:0000256" key="5">
    <source>
        <dbReference type="RuleBase" id="RU364069"/>
    </source>
</evidence>
<dbReference type="EMBL" id="JAABLP010000001">
    <property type="protein sequence ID" value="NBN62388.1"/>
    <property type="molecule type" value="Genomic_DNA"/>
</dbReference>
<dbReference type="PANTHER" id="PTHR21047">
    <property type="entry name" value="DTDP-6-DEOXY-D-GLUCOSE-3,5 EPIMERASE"/>
    <property type="match status" value="1"/>
</dbReference>
<dbReference type="Gene3D" id="2.60.120.10">
    <property type="entry name" value="Jelly Rolls"/>
    <property type="match status" value="1"/>
</dbReference>
<dbReference type="InterPro" id="IPR014710">
    <property type="entry name" value="RmlC-like_jellyroll"/>
</dbReference>
<protein>
    <recommendedName>
        <fullName evidence="4 5">dTDP-4-dehydrorhamnose 3,5-epimerase</fullName>
        <ecNumber evidence="3 5">5.1.3.13</ecNumber>
    </recommendedName>
    <alternativeName>
        <fullName evidence="5">Thymidine diphospho-4-keto-rhamnose 3,5-epimerase</fullName>
    </alternativeName>
</protein>
<comment type="subunit">
    <text evidence="5">Homodimer.</text>
</comment>
<dbReference type="CDD" id="cd00438">
    <property type="entry name" value="cupin_RmlC"/>
    <property type="match status" value="1"/>
</dbReference>
<dbReference type="Pfam" id="PF00908">
    <property type="entry name" value="dTDP_sugar_isom"/>
    <property type="match status" value="1"/>
</dbReference>
<dbReference type="Proteomes" id="UP000541347">
    <property type="component" value="Unassembled WGS sequence"/>
</dbReference>
<proteinExistence type="inferred from homology"/>